<dbReference type="Proteomes" id="UP000621799">
    <property type="component" value="Unassembled WGS sequence"/>
</dbReference>
<feature type="region of interest" description="Disordered" evidence="1">
    <location>
        <begin position="239"/>
        <end position="271"/>
    </location>
</feature>
<accession>A0A928W3W5</accession>
<protein>
    <submittedName>
        <fullName evidence="3">Uncharacterized protein</fullName>
    </submittedName>
</protein>
<evidence type="ECO:0000256" key="1">
    <source>
        <dbReference type="SAM" id="MobiDB-lite"/>
    </source>
</evidence>
<proteinExistence type="predicted"/>
<keyword evidence="2" id="KW-1133">Transmembrane helix</keyword>
<keyword evidence="4" id="KW-1185">Reference proteome</keyword>
<evidence type="ECO:0000256" key="2">
    <source>
        <dbReference type="SAM" id="Phobius"/>
    </source>
</evidence>
<dbReference type="EMBL" id="JADEXN010000418">
    <property type="protein sequence ID" value="MBE9042720.1"/>
    <property type="molecule type" value="Genomic_DNA"/>
</dbReference>
<sequence>MSNSNRLEATEYLCWASSAVGSAMAAFSGQFLYASVPLCCSLLLNLVNRRWLNEWPQRQMTGAIVRVHQQLSQDLQTFEQQVRGLPEPLGSKLDSTTPLISPVAATPSQGRLSQLDDLQLVYQEIVQLQEQYASLRDSLAGVVDYLNNSHLATKVSVLEQEIDRLYSHVRLIQQQLEGGSLPGGDPNSHSQEHPTLDSLPTALEIPTQRRSSHWAGEYEAVRLDSTAPSFTVSLKKAIASESTEDPARTTEMEASPVALPSFSPEPFPPTE</sequence>
<keyword evidence="2" id="KW-0812">Transmembrane</keyword>
<dbReference type="AlphaFoldDB" id="A0A928W3W5"/>
<feature type="transmembrane region" description="Helical" evidence="2">
    <location>
        <begin position="12"/>
        <end position="33"/>
    </location>
</feature>
<evidence type="ECO:0000313" key="4">
    <source>
        <dbReference type="Proteomes" id="UP000621799"/>
    </source>
</evidence>
<organism evidence="3 4">
    <name type="scientific">Zarconia navalis LEGE 11467</name>
    <dbReference type="NCBI Taxonomy" id="1828826"/>
    <lineage>
        <taxon>Bacteria</taxon>
        <taxon>Bacillati</taxon>
        <taxon>Cyanobacteriota</taxon>
        <taxon>Cyanophyceae</taxon>
        <taxon>Oscillatoriophycideae</taxon>
        <taxon>Oscillatoriales</taxon>
        <taxon>Oscillatoriales incertae sedis</taxon>
        <taxon>Zarconia</taxon>
        <taxon>Zarconia navalis</taxon>
    </lineage>
</organism>
<evidence type="ECO:0000313" key="3">
    <source>
        <dbReference type="EMBL" id="MBE9042720.1"/>
    </source>
</evidence>
<name>A0A928W3W5_9CYAN</name>
<feature type="region of interest" description="Disordered" evidence="1">
    <location>
        <begin position="177"/>
        <end position="196"/>
    </location>
</feature>
<keyword evidence="2" id="KW-0472">Membrane</keyword>
<feature type="non-terminal residue" evidence="3">
    <location>
        <position position="271"/>
    </location>
</feature>
<gene>
    <name evidence="3" type="ORF">IQ235_18325</name>
</gene>
<comment type="caution">
    <text evidence="3">The sequence shown here is derived from an EMBL/GenBank/DDBJ whole genome shotgun (WGS) entry which is preliminary data.</text>
</comment>
<reference evidence="3" key="1">
    <citation type="submission" date="2020-10" db="EMBL/GenBank/DDBJ databases">
        <authorList>
            <person name="Castelo-Branco R."/>
            <person name="Eusebio N."/>
            <person name="Adriana R."/>
            <person name="Vieira A."/>
            <person name="Brugerolle De Fraissinette N."/>
            <person name="Rezende De Castro R."/>
            <person name="Schneider M.P."/>
            <person name="Vasconcelos V."/>
            <person name="Leao P.N."/>
        </authorList>
    </citation>
    <scope>NUCLEOTIDE SEQUENCE</scope>
    <source>
        <strain evidence="3">LEGE 11467</strain>
    </source>
</reference>